<keyword evidence="3" id="KW-1185">Reference proteome</keyword>
<dbReference type="Proteomes" id="UP000245489">
    <property type="component" value="Unassembled WGS sequence"/>
</dbReference>
<sequence>MCLLNVPIKYSAKFISLLLWICLGNHHISLAQKNTIEWITFEQLKVVQAKTPKKVIVEVYAKDCEWCQKFEKEVFNNQMIIDYINQNYYSIKADAFDKNSIRFNDKELVSTNGFHPITTIFQKGQSPLSFPTLLFFDEKLTILNFIKGYNSAKNIDLAINYFGGNHYKTQNWNEFSKTFQGQIK</sequence>
<dbReference type="Pfam" id="PF03190">
    <property type="entry name" value="Thioredox_DsbH"/>
    <property type="match status" value="1"/>
</dbReference>
<dbReference type="AlphaFoldDB" id="A0A316DH56"/>
<dbReference type="OrthoDB" id="9811036at2"/>
<dbReference type="InterPro" id="IPR036249">
    <property type="entry name" value="Thioredoxin-like_sf"/>
</dbReference>
<evidence type="ECO:0000313" key="2">
    <source>
        <dbReference type="EMBL" id="PWK17627.1"/>
    </source>
</evidence>
<dbReference type="SUPFAM" id="SSF52833">
    <property type="entry name" value="Thioredoxin-like"/>
    <property type="match status" value="1"/>
</dbReference>
<organism evidence="2 3">
    <name type="scientific">Arcicella aurantiaca</name>
    <dbReference type="NCBI Taxonomy" id="591202"/>
    <lineage>
        <taxon>Bacteria</taxon>
        <taxon>Pseudomonadati</taxon>
        <taxon>Bacteroidota</taxon>
        <taxon>Cytophagia</taxon>
        <taxon>Cytophagales</taxon>
        <taxon>Flectobacillaceae</taxon>
        <taxon>Arcicella</taxon>
    </lineage>
</organism>
<accession>A0A316DH56</accession>
<evidence type="ECO:0000313" key="3">
    <source>
        <dbReference type="Proteomes" id="UP000245489"/>
    </source>
</evidence>
<reference evidence="2 3" key="1">
    <citation type="submission" date="2018-05" db="EMBL/GenBank/DDBJ databases">
        <title>Genomic Encyclopedia of Archaeal and Bacterial Type Strains, Phase II (KMG-II): from individual species to whole genera.</title>
        <authorList>
            <person name="Goeker M."/>
        </authorList>
    </citation>
    <scope>NUCLEOTIDE SEQUENCE [LARGE SCALE GENOMIC DNA]</scope>
    <source>
        <strain evidence="2 3">DSM 22214</strain>
    </source>
</reference>
<feature type="domain" description="Spermatogenesis-associated protein 20-like TRX" evidence="1">
    <location>
        <begin position="31"/>
        <end position="141"/>
    </location>
</feature>
<dbReference type="InterPro" id="IPR004879">
    <property type="entry name" value="Ssp411-like_TRX"/>
</dbReference>
<comment type="caution">
    <text evidence="2">The sequence shown here is derived from an EMBL/GenBank/DDBJ whole genome shotgun (WGS) entry which is preliminary data.</text>
</comment>
<proteinExistence type="predicted"/>
<evidence type="ECO:0000259" key="1">
    <source>
        <dbReference type="Pfam" id="PF03190"/>
    </source>
</evidence>
<protein>
    <submittedName>
        <fullName evidence="2">Thioredoxin-related protein</fullName>
    </submittedName>
</protein>
<dbReference type="EMBL" id="QGGO01000034">
    <property type="protein sequence ID" value="PWK17627.1"/>
    <property type="molecule type" value="Genomic_DNA"/>
</dbReference>
<gene>
    <name evidence="2" type="ORF">LV89_04343</name>
</gene>
<dbReference type="Gene3D" id="3.40.30.10">
    <property type="entry name" value="Glutaredoxin"/>
    <property type="match status" value="1"/>
</dbReference>
<name>A0A316DH56_9BACT</name>
<dbReference type="RefSeq" id="WP_109745001.1">
    <property type="nucleotide sequence ID" value="NZ_QGGO01000034.1"/>
</dbReference>